<comment type="caution">
    <text evidence="12">The sequence shown here is derived from an EMBL/GenBank/DDBJ whole genome shotgun (WGS) entry which is preliminary data.</text>
</comment>
<dbReference type="GO" id="GO:0004252">
    <property type="term" value="F:serine-type endopeptidase activity"/>
    <property type="evidence" value="ECO:0007669"/>
    <property type="project" value="InterPro"/>
</dbReference>
<dbReference type="Gene3D" id="1.10.10.10">
    <property type="entry name" value="Winged helix-like DNA-binding domain superfamily/Winged helix DNA-binding domain"/>
    <property type="match status" value="1"/>
</dbReference>
<dbReference type="GO" id="GO:0006260">
    <property type="term" value="P:DNA replication"/>
    <property type="evidence" value="ECO:0007669"/>
    <property type="project" value="UniProtKB-KW"/>
</dbReference>
<reference evidence="12 13" key="1">
    <citation type="journal article" date="2015" name="Genome Announc.">
        <title>Expanding the biotechnology potential of lactobacilli through comparative genomics of 213 strains and associated genera.</title>
        <authorList>
            <person name="Sun Z."/>
            <person name="Harris H.M."/>
            <person name="McCann A."/>
            <person name="Guo C."/>
            <person name="Argimon S."/>
            <person name="Zhang W."/>
            <person name="Yang X."/>
            <person name="Jeffery I.B."/>
            <person name="Cooney J.C."/>
            <person name="Kagawa T.F."/>
            <person name="Liu W."/>
            <person name="Song Y."/>
            <person name="Salvetti E."/>
            <person name="Wrobel A."/>
            <person name="Rasinkangas P."/>
            <person name="Parkhill J."/>
            <person name="Rea M.C."/>
            <person name="O'Sullivan O."/>
            <person name="Ritari J."/>
            <person name="Douillard F.P."/>
            <person name="Paul Ross R."/>
            <person name="Yang R."/>
            <person name="Briner A.E."/>
            <person name="Felis G.E."/>
            <person name="de Vos W.M."/>
            <person name="Barrangou R."/>
            <person name="Klaenhammer T.R."/>
            <person name="Caufield P.W."/>
            <person name="Cui Y."/>
            <person name="Zhang H."/>
            <person name="O'Toole P.W."/>
        </authorList>
    </citation>
    <scope>NUCLEOTIDE SEQUENCE [LARGE SCALE GENOMIC DNA]</scope>
    <source>
        <strain evidence="12 13">DSM 20593</strain>
    </source>
</reference>
<dbReference type="CDD" id="cd06529">
    <property type="entry name" value="S24_LexA-like"/>
    <property type="match status" value="1"/>
</dbReference>
<evidence type="ECO:0000256" key="3">
    <source>
        <dbReference type="ARBA" id="ARBA00022763"/>
    </source>
</evidence>
<accession>A0A0R2JME6</accession>
<dbReference type="InterPro" id="IPR015927">
    <property type="entry name" value="Peptidase_S24_S26A/B/C"/>
</dbReference>
<keyword evidence="6" id="KW-0238">DNA-binding</keyword>
<dbReference type="InterPro" id="IPR006200">
    <property type="entry name" value="LexA"/>
</dbReference>
<dbReference type="Proteomes" id="UP000051655">
    <property type="component" value="Unassembled WGS sequence"/>
</dbReference>
<dbReference type="InterPro" id="IPR036388">
    <property type="entry name" value="WH-like_DNA-bd_sf"/>
</dbReference>
<evidence type="ECO:0000256" key="7">
    <source>
        <dbReference type="ARBA" id="ARBA00023163"/>
    </source>
</evidence>
<keyword evidence="4" id="KW-0378">Hydrolase</keyword>
<keyword evidence="5" id="KW-0805">Transcription regulation</keyword>
<dbReference type="RefSeq" id="WP_057755329.1">
    <property type="nucleotide sequence ID" value="NZ_JQBP01000003.1"/>
</dbReference>
<keyword evidence="7" id="KW-0804">Transcription</keyword>
<dbReference type="Pfam" id="PF00717">
    <property type="entry name" value="Peptidase_S24"/>
    <property type="match status" value="1"/>
</dbReference>
<name>A0A0R2JME6_9LACO</name>
<dbReference type="OrthoDB" id="9802364at2"/>
<dbReference type="InterPro" id="IPR006199">
    <property type="entry name" value="LexA_DNA-bd_dom"/>
</dbReference>
<keyword evidence="2" id="KW-0235">DNA replication</keyword>
<dbReference type="InterPro" id="IPR036286">
    <property type="entry name" value="LexA/Signal_pep-like_sf"/>
</dbReference>
<evidence type="ECO:0000313" key="12">
    <source>
        <dbReference type="EMBL" id="KRN75133.1"/>
    </source>
</evidence>
<dbReference type="GO" id="GO:0003677">
    <property type="term" value="F:DNA binding"/>
    <property type="evidence" value="ECO:0007669"/>
    <property type="project" value="UniProtKB-KW"/>
</dbReference>
<dbReference type="InterPro" id="IPR036390">
    <property type="entry name" value="WH_DNA-bd_sf"/>
</dbReference>
<evidence type="ECO:0000256" key="4">
    <source>
        <dbReference type="ARBA" id="ARBA00022801"/>
    </source>
</evidence>
<evidence type="ECO:0000259" key="10">
    <source>
        <dbReference type="Pfam" id="PF00717"/>
    </source>
</evidence>
<dbReference type="GO" id="GO:0045892">
    <property type="term" value="P:negative regulation of DNA-templated transcription"/>
    <property type="evidence" value="ECO:0007669"/>
    <property type="project" value="InterPro"/>
</dbReference>
<feature type="domain" description="Peptidase S24/S26A/S26B/S26C" evidence="10">
    <location>
        <begin position="103"/>
        <end position="197"/>
    </location>
</feature>
<dbReference type="InterPro" id="IPR050077">
    <property type="entry name" value="LexA_repressor"/>
</dbReference>
<dbReference type="GO" id="GO:0006281">
    <property type="term" value="P:DNA repair"/>
    <property type="evidence" value="ECO:0007669"/>
    <property type="project" value="UniProtKB-KW"/>
</dbReference>
<evidence type="ECO:0000256" key="8">
    <source>
        <dbReference type="ARBA" id="ARBA00023204"/>
    </source>
</evidence>
<keyword evidence="9" id="KW-0742">SOS response</keyword>
<keyword evidence="8" id="KW-0234">DNA repair</keyword>
<dbReference type="GO" id="GO:0009432">
    <property type="term" value="P:SOS response"/>
    <property type="evidence" value="ECO:0007669"/>
    <property type="project" value="UniProtKB-KW"/>
</dbReference>
<evidence type="ECO:0000256" key="2">
    <source>
        <dbReference type="ARBA" id="ARBA00022705"/>
    </source>
</evidence>
<dbReference type="EMBL" id="JQBP01000003">
    <property type="protein sequence ID" value="KRN75133.1"/>
    <property type="molecule type" value="Genomic_DNA"/>
</dbReference>
<evidence type="ECO:0000256" key="9">
    <source>
        <dbReference type="ARBA" id="ARBA00023236"/>
    </source>
</evidence>
<dbReference type="PANTHER" id="PTHR33516">
    <property type="entry name" value="LEXA REPRESSOR"/>
    <property type="match status" value="1"/>
</dbReference>
<dbReference type="SUPFAM" id="SSF46785">
    <property type="entry name" value="Winged helix' DNA-binding domain"/>
    <property type="match status" value="1"/>
</dbReference>
<keyword evidence="3" id="KW-0227">DNA damage</keyword>
<evidence type="ECO:0000256" key="5">
    <source>
        <dbReference type="ARBA" id="ARBA00023015"/>
    </source>
</evidence>
<dbReference type="NCBIfam" id="TIGR00498">
    <property type="entry name" value="lexA"/>
    <property type="match status" value="1"/>
</dbReference>
<sequence>MPRNETKQLKVLRFIYEKIQQNGFPPTVREIGDGLGLSSPATVHGYLKRLEAKYYIKRDSTKPRALEITNAGREMIGIKKSATIPYLTENDAWLSFQPDNALQTNLPDSLTRYTGELFAMDMPDQSMNGIGIFQGDTLYIHQQNDADNGEIVAYLNTHQQIKIGRFFRERAQYRFQPENQQFIPEITFQLNIIGRVVGIFRTSIY</sequence>
<keyword evidence="1" id="KW-0678">Repressor</keyword>
<evidence type="ECO:0000256" key="1">
    <source>
        <dbReference type="ARBA" id="ARBA00022491"/>
    </source>
</evidence>
<evidence type="ECO:0000313" key="13">
    <source>
        <dbReference type="Proteomes" id="UP000051655"/>
    </source>
</evidence>
<dbReference type="InterPro" id="IPR039418">
    <property type="entry name" value="LexA-like"/>
</dbReference>
<dbReference type="AlphaFoldDB" id="A0A0R2JME6"/>
<dbReference type="GO" id="GO:0006508">
    <property type="term" value="P:proteolysis"/>
    <property type="evidence" value="ECO:0007669"/>
    <property type="project" value="InterPro"/>
</dbReference>
<keyword evidence="13" id="KW-1185">Reference proteome</keyword>
<dbReference type="STRING" id="1616.IV73_GL000894"/>
<feature type="domain" description="LexA repressor DNA-binding" evidence="11">
    <location>
        <begin position="7"/>
        <end position="65"/>
    </location>
</feature>
<protein>
    <submittedName>
        <fullName evidence="12">LexA repressor</fullName>
    </submittedName>
</protein>
<dbReference type="SUPFAM" id="SSF51306">
    <property type="entry name" value="LexA/Signal peptidase"/>
    <property type="match status" value="1"/>
</dbReference>
<dbReference type="PATRIC" id="fig|1616.3.peg.915"/>
<evidence type="ECO:0000259" key="11">
    <source>
        <dbReference type="Pfam" id="PF01726"/>
    </source>
</evidence>
<dbReference type="Gene3D" id="2.10.109.10">
    <property type="entry name" value="Umud Fragment, subunit A"/>
    <property type="match status" value="1"/>
</dbReference>
<gene>
    <name evidence="12" type="ORF">IV73_GL000894</name>
</gene>
<dbReference type="Pfam" id="PF01726">
    <property type="entry name" value="LexA_DNA_bind"/>
    <property type="match status" value="1"/>
</dbReference>
<organism evidence="12 13">
    <name type="scientific">Weissella kandleri</name>
    <dbReference type="NCBI Taxonomy" id="1616"/>
    <lineage>
        <taxon>Bacteria</taxon>
        <taxon>Bacillati</taxon>
        <taxon>Bacillota</taxon>
        <taxon>Bacilli</taxon>
        <taxon>Lactobacillales</taxon>
        <taxon>Lactobacillaceae</taxon>
        <taxon>Weissella</taxon>
    </lineage>
</organism>
<evidence type="ECO:0000256" key="6">
    <source>
        <dbReference type="ARBA" id="ARBA00023125"/>
    </source>
</evidence>
<dbReference type="PANTHER" id="PTHR33516:SF2">
    <property type="entry name" value="LEXA REPRESSOR-RELATED"/>
    <property type="match status" value="1"/>
</dbReference>
<proteinExistence type="predicted"/>